<keyword evidence="4" id="KW-0472">Membrane</keyword>
<dbReference type="RefSeq" id="WP_013199880.1">
    <property type="nucleotide sequence ID" value="NC_014305.1"/>
</dbReference>
<evidence type="ECO:0000256" key="2">
    <source>
        <dbReference type="ARBA" id="ARBA00012528"/>
    </source>
</evidence>
<dbReference type="GO" id="GO:0052621">
    <property type="term" value="F:diguanylate cyclase activity"/>
    <property type="evidence" value="ECO:0007669"/>
    <property type="project" value="UniProtKB-EC"/>
</dbReference>
<gene>
    <name evidence="6" type="ordered locus">EbC_pEb17200600</name>
</gene>
<dbReference type="HOGENOM" id="CLU_000445_11_1_6"/>
<feature type="domain" description="GGDEF" evidence="5">
    <location>
        <begin position="170"/>
        <end position="296"/>
    </location>
</feature>
<dbReference type="PANTHER" id="PTHR45138:SF9">
    <property type="entry name" value="DIGUANYLATE CYCLASE DGCM-RELATED"/>
    <property type="match status" value="1"/>
</dbReference>
<dbReference type="InterPro" id="IPR029787">
    <property type="entry name" value="Nucleotide_cyclase"/>
</dbReference>
<geneLocation type="plasmid" evidence="6 7">
    <name>pEB170</name>
</geneLocation>
<dbReference type="EC" id="2.7.7.65" evidence="2"/>
<sequence length="297" mass="33031">MSFNIHDKLIHEFESPKGLLYRMIIIYACTMVGVIMFLSLLMGDLSNINFYLFINLITAFVTVCFIRESFNIHSYGHHMMIFRLSLFLLLNSSLFSMAGGVGLLSRDVASMCSALIYAPAMIIIIRSFKKFINYVNKNYQGAVSLSLTDELTGLPNRRHLNNKLREMENRQGTVCIADVDHFKKINDTYGHEVGDKVLRNIGLKLSSFSQDDVFVSRSGGEEFVILIFDNVNAGNFIRNMKSSISEVCNGSVGITLSIGVAIKGSEQSSSSAISAADHALYGAKETGRDSIMYAQRP</sequence>
<dbReference type="SMART" id="SM00267">
    <property type="entry name" value="GGDEF"/>
    <property type="match status" value="1"/>
</dbReference>
<comment type="catalytic activity">
    <reaction evidence="3">
        <text>2 GTP = 3',3'-c-di-GMP + 2 diphosphate</text>
        <dbReference type="Rhea" id="RHEA:24898"/>
        <dbReference type="ChEBI" id="CHEBI:33019"/>
        <dbReference type="ChEBI" id="CHEBI:37565"/>
        <dbReference type="ChEBI" id="CHEBI:58805"/>
        <dbReference type="EC" id="2.7.7.65"/>
    </reaction>
</comment>
<accession>D8MJR5</accession>
<keyword evidence="4" id="KW-0812">Transmembrane</keyword>
<dbReference type="PANTHER" id="PTHR45138">
    <property type="entry name" value="REGULATORY COMPONENTS OF SENSORY TRANSDUCTION SYSTEM"/>
    <property type="match status" value="1"/>
</dbReference>
<feature type="transmembrane region" description="Helical" evidence="4">
    <location>
        <begin position="80"/>
        <end position="102"/>
    </location>
</feature>
<evidence type="ECO:0000256" key="1">
    <source>
        <dbReference type="ARBA" id="ARBA00004665"/>
    </source>
</evidence>
<dbReference type="AlphaFoldDB" id="D8MJR5"/>
<dbReference type="SUPFAM" id="SSF55073">
    <property type="entry name" value="Nucleotide cyclase"/>
    <property type="match status" value="1"/>
</dbReference>
<dbReference type="InterPro" id="IPR000160">
    <property type="entry name" value="GGDEF_dom"/>
</dbReference>
<feature type="transmembrane region" description="Helical" evidence="4">
    <location>
        <begin position="48"/>
        <end position="68"/>
    </location>
</feature>
<dbReference type="GeneID" id="90509861"/>
<evidence type="ECO:0000313" key="6">
    <source>
        <dbReference type="EMBL" id="CAX53513.1"/>
    </source>
</evidence>
<dbReference type="PROSITE" id="PS50887">
    <property type="entry name" value="GGDEF"/>
    <property type="match status" value="1"/>
</dbReference>
<proteinExistence type="predicted"/>
<evidence type="ECO:0000256" key="3">
    <source>
        <dbReference type="ARBA" id="ARBA00034247"/>
    </source>
</evidence>
<dbReference type="KEGG" id="ebi:EbC_pEb17200600"/>
<dbReference type="Pfam" id="PF00990">
    <property type="entry name" value="GGDEF"/>
    <property type="match status" value="1"/>
</dbReference>
<name>D8MJR5_ERWBE</name>
<dbReference type="InterPro" id="IPR050469">
    <property type="entry name" value="Diguanylate_Cyclase"/>
</dbReference>
<dbReference type="Gene3D" id="3.30.70.270">
    <property type="match status" value="1"/>
</dbReference>
<dbReference type="Proteomes" id="UP000008793">
    <property type="component" value="Plasmid pEB170"/>
</dbReference>
<keyword evidence="6" id="KW-0614">Plasmid</keyword>
<feature type="transmembrane region" description="Helical" evidence="4">
    <location>
        <begin position="108"/>
        <end position="128"/>
    </location>
</feature>
<dbReference type="CDD" id="cd01949">
    <property type="entry name" value="GGDEF"/>
    <property type="match status" value="1"/>
</dbReference>
<evidence type="ECO:0000259" key="5">
    <source>
        <dbReference type="PROSITE" id="PS50887"/>
    </source>
</evidence>
<keyword evidence="7" id="KW-1185">Reference proteome</keyword>
<evidence type="ECO:0000256" key="4">
    <source>
        <dbReference type="SAM" id="Phobius"/>
    </source>
</evidence>
<reference evidence="6 7" key="1">
    <citation type="journal article" date="2010" name="BMC Genomics">
        <title>Genome comparison of the epiphytic bacteria Erwinia billingiae and E. tasmaniensis with the pear pathogen E. pyrifoliae.</title>
        <authorList>
            <person name="Kube M."/>
            <person name="Migdoll A.M."/>
            <person name="Gehring I."/>
            <person name="Heitmann K."/>
            <person name="Mayer Y."/>
            <person name="Kuhl H."/>
            <person name="Knaust F."/>
            <person name="Geider K."/>
            <person name="Reinhardt R."/>
        </authorList>
    </citation>
    <scope>NUCLEOTIDE SEQUENCE [LARGE SCALE GENOMIC DNA]</scope>
    <source>
        <strain evidence="6 7">Eb661</strain>
        <plasmid evidence="6">pEB170</plasmid>
    </source>
</reference>
<dbReference type="EMBL" id="FP236830">
    <property type="protein sequence ID" value="CAX53513.1"/>
    <property type="molecule type" value="Genomic_DNA"/>
</dbReference>
<organism evidence="7">
    <name type="scientific">Erwinia billingiae (strain Eb661)</name>
    <dbReference type="NCBI Taxonomy" id="634500"/>
    <lineage>
        <taxon>Bacteria</taxon>
        <taxon>Pseudomonadati</taxon>
        <taxon>Pseudomonadota</taxon>
        <taxon>Gammaproteobacteria</taxon>
        <taxon>Enterobacterales</taxon>
        <taxon>Erwiniaceae</taxon>
        <taxon>Erwinia</taxon>
    </lineage>
</organism>
<evidence type="ECO:0000313" key="7">
    <source>
        <dbReference type="Proteomes" id="UP000008793"/>
    </source>
</evidence>
<protein>
    <recommendedName>
        <fullName evidence="2">diguanylate cyclase</fullName>
        <ecNumber evidence="2">2.7.7.65</ecNumber>
    </recommendedName>
</protein>
<comment type="pathway">
    <text evidence="1">Purine metabolism; 3',5'-cyclic di-GMP biosynthesis.</text>
</comment>
<dbReference type="InterPro" id="IPR043128">
    <property type="entry name" value="Rev_trsase/Diguanyl_cyclase"/>
</dbReference>
<keyword evidence="4" id="KW-1133">Transmembrane helix</keyword>
<dbReference type="NCBIfam" id="TIGR00254">
    <property type="entry name" value="GGDEF"/>
    <property type="match status" value="1"/>
</dbReference>
<feature type="transmembrane region" description="Helical" evidence="4">
    <location>
        <begin position="20"/>
        <end position="42"/>
    </location>
</feature>